<evidence type="ECO:0000256" key="7">
    <source>
        <dbReference type="ARBA" id="ARBA00022840"/>
    </source>
</evidence>
<comment type="catalytic activity">
    <reaction evidence="9">
        <text>L-seryl-[protein] + ATP = O-phospho-L-seryl-[protein] + ADP + H(+)</text>
        <dbReference type="Rhea" id="RHEA:17989"/>
        <dbReference type="Rhea" id="RHEA-COMP:9863"/>
        <dbReference type="Rhea" id="RHEA-COMP:11604"/>
        <dbReference type="ChEBI" id="CHEBI:15378"/>
        <dbReference type="ChEBI" id="CHEBI:29999"/>
        <dbReference type="ChEBI" id="CHEBI:30616"/>
        <dbReference type="ChEBI" id="CHEBI:83421"/>
        <dbReference type="ChEBI" id="CHEBI:456216"/>
        <dbReference type="EC" id="2.7.11.1"/>
    </reaction>
</comment>
<reference evidence="13" key="5">
    <citation type="submission" date="2025-09" db="UniProtKB">
        <authorList>
            <consortium name="Ensembl"/>
        </authorList>
    </citation>
    <scope>IDENTIFICATION</scope>
</reference>
<dbReference type="EC" id="2.7.11.1" evidence="1"/>
<evidence type="ECO:0000256" key="9">
    <source>
        <dbReference type="ARBA" id="ARBA00048679"/>
    </source>
</evidence>
<keyword evidence="3" id="KW-0597">Phosphoprotein</keyword>
<evidence type="ECO:0000313" key="13">
    <source>
        <dbReference type="Ensembl" id="ENSP00000519690.1"/>
    </source>
</evidence>
<evidence type="ECO:0000256" key="8">
    <source>
        <dbReference type="ARBA" id="ARBA00047899"/>
    </source>
</evidence>
<dbReference type="GO" id="GO:0005524">
    <property type="term" value="F:ATP binding"/>
    <property type="evidence" value="ECO:0007669"/>
    <property type="project" value="UniProtKB-UniRule"/>
</dbReference>
<dbReference type="EMBL" id="AC114760">
    <property type="status" value="NOT_ANNOTATED_CDS"/>
    <property type="molecule type" value="Genomic_DNA"/>
</dbReference>
<dbReference type="SMR" id="A0AAQ5BI73"/>
<reference evidence="13 14" key="1">
    <citation type="journal article" date="2001" name="Nature">
        <title>Initial sequencing and analysis of the human genome.</title>
        <authorList>
            <consortium name="International Human Genome Sequencing Consortium"/>
            <person name="Lander E.S."/>
            <person name="Linton L.M."/>
            <person name="Birren B."/>
            <person name="Nusbaum C."/>
            <person name="Zody M.C."/>
            <person name="Baldwin J."/>
            <person name="Devon K."/>
            <person name="Dewar K."/>
            <person name="Doyle M."/>
            <person name="FitzHugh W."/>
            <person name="Funke R."/>
            <person name="Gage D."/>
            <person name="Harris K."/>
            <person name="Heaford A."/>
            <person name="Howland J."/>
            <person name="Kann L."/>
            <person name="Lehoczky J."/>
            <person name="LeVine R."/>
            <person name="McEwan P."/>
            <person name="McKernan K."/>
            <person name="Meldrim J."/>
            <person name="Mesirov J.P."/>
            <person name="Miranda C."/>
            <person name="Morris W."/>
            <person name="Naylor J."/>
            <person name="Raymond C."/>
            <person name="Rosetti M."/>
            <person name="Santos R."/>
            <person name="Sheridan A."/>
            <person name="Sougnez C."/>
            <person name="Stange-Thomann N."/>
            <person name="Stojanovic N."/>
            <person name="Subramanian A."/>
            <person name="Wyman D."/>
            <person name="Rogers J."/>
            <person name="Sulston J."/>
            <person name="Ainscough R."/>
            <person name="Beck S."/>
            <person name="Bentley D."/>
            <person name="Burton J."/>
            <person name="Clee C."/>
            <person name="Carter N."/>
            <person name="Coulson A."/>
            <person name="Deadman R."/>
            <person name="Deloukas P."/>
            <person name="Dunham A."/>
            <person name="Dunham I."/>
            <person name="Durbin R."/>
            <person name="French L."/>
            <person name="Grafham D."/>
            <person name="Gregory S."/>
            <person name="Hubbard T."/>
            <person name="Humphray S."/>
            <person name="Hunt A."/>
            <person name="Jones M."/>
            <person name="Lloyd C."/>
            <person name="McMurray A."/>
            <person name="Matthews L."/>
            <person name="Mercer S."/>
            <person name="Milne S."/>
            <person name="Mullikin J.C."/>
            <person name="Mungall A."/>
            <person name="Plumb R."/>
            <person name="Ross M."/>
            <person name="Shownkeen R."/>
            <person name="Sims S."/>
            <person name="Waterston R.H."/>
            <person name="Wilson R.K."/>
            <person name="Hillier L.W."/>
            <person name="McPherson J.D."/>
            <person name="Marra M.A."/>
            <person name="Mardis E.R."/>
            <person name="Fulton L.A."/>
            <person name="Chinwalla A.T."/>
            <person name="Pepin K.H."/>
            <person name="Gish W.R."/>
            <person name="Chissoe S.L."/>
            <person name="Wendl M.C."/>
            <person name="Delehaunty K.D."/>
            <person name="Miner T.L."/>
            <person name="Delehaunty A."/>
            <person name="Kramer J.B."/>
            <person name="Cook L.L."/>
            <person name="Fulton R.S."/>
            <person name="Johnson D.L."/>
            <person name="Minx P.J."/>
            <person name="Clifton S.W."/>
            <person name="Hawkins T."/>
            <person name="Branscomb E."/>
            <person name="Predki P."/>
            <person name="Richardson P."/>
            <person name="Wenning S."/>
            <person name="Slezak T."/>
            <person name="Doggett N."/>
            <person name="Cheng J.F."/>
            <person name="Olsen A."/>
            <person name="Lucas S."/>
            <person name="Elkin C."/>
            <person name="Uberbacher E."/>
            <person name="Frazier M."/>
            <person name="Gibbs R.A."/>
            <person name="Muzny D.M."/>
            <person name="Scherer S.E."/>
            <person name="Bouck J.B."/>
            <person name="Sodergren E.J."/>
            <person name="Worley K.C."/>
            <person name="Rives C.M."/>
            <person name="Gorrell J.H."/>
            <person name="Metzker M.L."/>
            <person name="Naylor S.L."/>
            <person name="Kucherlapati R.S."/>
            <person name="Nelson D.L."/>
            <person name="Weinstock G.M."/>
            <person name="Sakaki Y."/>
            <person name="Fujiyama A."/>
            <person name="Hattori M."/>
            <person name="Yada T."/>
            <person name="Toyoda A."/>
            <person name="Itoh T."/>
            <person name="Kawagoe C."/>
            <person name="Watanabe H."/>
            <person name="Totoki Y."/>
            <person name="Taylor T."/>
            <person name="Weissenbach J."/>
            <person name="Heilig R."/>
            <person name="Saurin W."/>
            <person name="Artiguenave F."/>
            <person name="Brottier P."/>
            <person name="Bruls T."/>
            <person name="Pelletier E."/>
            <person name="Robert C."/>
            <person name="Wincker P."/>
            <person name="Smith D.R."/>
            <person name="Doucette-Stamm L."/>
            <person name="Rubenfield M."/>
            <person name="Weinstock K."/>
            <person name="Lee H.M."/>
            <person name="Dubois J."/>
            <person name="Rosenthal A."/>
            <person name="Platzer M."/>
            <person name="Nyakatura G."/>
            <person name="Taudien S."/>
            <person name="Rump A."/>
            <person name="Yang H."/>
            <person name="Yu J."/>
            <person name="Wang J."/>
            <person name="Huang G."/>
            <person name="Gu J."/>
            <person name="Hood L."/>
            <person name="Rowen L."/>
            <person name="Madan A."/>
            <person name="Qin S."/>
            <person name="Davis R.W."/>
            <person name="Federspiel N.A."/>
            <person name="Abola A.P."/>
            <person name="Proctor M.J."/>
            <person name="Myers R.M."/>
            <person name="Schmutz J."/>
            <person name="Dickson M."/>
            <person name="Grimwood J."/>
            <person name="Cox D.R."/>
            <person name="Olson M.V."/>
            <person name="Kaul R."/>
            <person name="Raymond C."/>
            <person name="Shimizu N."/>
            <person name="Kawasaki K."/>
            <person name="Minoshima S."/>
            <person name="Evans G.A."/>
            <person name="Athanasiou M."/>
            <person name="Schultz R."/>
            <person name="Roe B.A."/>
            <person name="Chen F."/>
            <person name="Pan H."/>
            <person name="Ramser J."/>
            <person name="Lehrach H."/>
            <person name="Reinhardt R."/>
            <person name="McCombie W.R."/>
            <person name="de la Bastide M."/>
            <person name="Dedhia N."/>
            <person name="Blocker H."/>
            <person name="Hornischer K."/>
            <person name="Nordsiek G."/>
            <person name="Agarwala R."/>
            <person name="Aravind L."/>
            <person name="Bailey J.A."/>
            <person name="Bateman A."/>
            <person name="Batzoglou S."/>
            <person name="Birney E."/>
            <person name="Bork P."/>
            <person name="Brown D.G."/>
            <person name="Burge C.B."/>
            <person name="Cerutti L."/>
            <person name="Chen H.C."/>
            <person name="Church D."/>
            <person name="Clamp M."/>
            <person name="Copley R.R."/>
            <person name="Doerks T."/>
            <person name="Eddy S.R."/>
            <person name="Eichler E.E."/>
            <person name="Furey T.S."/>
            <person name="Galagan J."/>
            <person name="Gilbert J.G."/>
            <person name="Harmon C."/>
            <person name="Hayashizaki Y."/>
            <person name="Haussler D."/>
            <person name="Hermjakob H."/>
            <person name="Hokamp K."/>
            <person name="Jang W."/>
            <person name="Johnson L.S."/>
            <person name="Jones T.A."/>
            <person name="Kasif S."/>
            <person name="Kaspryzk A."/>
            <person name="Kennedy S."/>
            <person name="Kent W.J."/>
            <person name="Kitts P."/>
            <person name="Koonin E.V."/>
            <person name="Korf I."/>
            <person name="Kulp D."/>
            <person name="Lancet D."/>
            <person name="Lowe T.M."/>
            <person name="McLysaght A."/>
            <person name="Mikkelsen T."/>
            <person name="Moran J.V."/>
            <person name="Mulder N."/>
            <person name="Pollara V.J."/>
            <person name="Ponting C.P."/>
            <person name="Schuler G."/>
            <person name="Schultz J."/>
            <person name="Slater G."/>
            <person name="Smit A.F."/>
            <person name="Stupka E."/>
            <person name="Szustakowski J."/>
            <person name="Thierry-Mieg D."/>
            <person name="Thierry-Mieg J."/>
            <person name="Wagner L."/>
            <person name="Wallis J."/>
            <person name="Wheeler R."/>
            <person name="Williams A."/>
            <person name="Wolf Y.I."/>
            <person name="Wolfe K.H."/>
            <person name="Yang S.P."/>
            <person name="Yeh R.F."/>
            <person name="Collins F."/>
            <person name="Guyer M.S."/>
            <person name="Peterson J."/>
            <person name="Felsenfeld A."/>
            <person name="Wetterstrand K.A."/>
            <person name="Patrinos A."/>
            <person name="Morgan M.J."/>
            <person name="de Jong P."/>
            <person name="Catanese J.J."/>
            <person name="Osoegawa K."/>
            <person name="Shizuya H."/>
            <person name="Choi S."/>
            <person name="Chen Y.J."/>
        </authorList>
    </citation>
    <scope>NUCLEOTIDE SEQUENCE [LARGE SCALE GENOMIC DNA]</scope>
</reference>
<evidence type="ECO:0000313" key="14">
    <source>
        <dbReference type="Proteomes" id="UP000005640"/>
    </source>
</evidence>
<dbReference type="GO" id="GO:0004674">
    <property type="term" value="F:protein serine/threonine kinase activity"/>
    <property type="evidence" value="ECO:0007669"/>
    <property type="project" value="UniProtKB-KW"/>
</dbReference>
<keyword evidence="4" id="KW-0808">Transferase</keyword>
<proteinExistence type="evidence at protein level"/>
<organism evidence="13 14">
    <name type="scientific">Homo sapiens</name>
    <name type="common">Human</name>
    <dbReference type="NCBI Taxonomy" id="9606"/>
    <lineage>
        <taxon>Eukaryota</taxon>
        <taxon>Metazoa</taxon>
        <taxon>Chordata</taxon>
        <taxon>Craniata</taxon>
        <taxon>Vertebrata</taxon>
        <taxon>Euteleostomi</taxon>
        <taxon>Mammalia</taxon>
        <taxon>Eutheria</taxon>
        <taxon>Euarchontoglires</taxon>
        <taxon>Primates</taxon>
        <taxon>Haplorrhini</taxon>
        <taxon>Catarrhini</taxon>
        <taxon>Hominidae</taxon>
        <taxon>Homo</taxon>
    </lineage>
</organism>
<evidence type="ECO:0000256" key="10">
    <source>
        <dbReference type="ARBA" id="ARBA00060827"/>
    </source>
</evidence>
<keyword evidence="5 11" id="KW-0547">Nucleotide-binding</keyword>
<gene>
    <name evidence="13" type="primary">STK17B</name>
</gene>
<evidence type="ECO:0000256" key="11">
    <source>
        <dbReference type="PROSITE-ProRule" id="PRU10141"/>
    </source>
</evidence>
<dbReference type="Gene3D" id="3.30.200.20">
    <property type="entry name" value="Phosphorylase Kinase, domain 1"/>
    <property type="match status" value="1"/>
</dbReference>
<dbReference type="GeneTree" id="ENSGT00940000154014"/>
<reference evidence="13 14" key="3">
    <citation type="journal article" date="2005" name="Nature">
        <title>Generation and annotation of the DNA sequences of human chromosomes 2 and 4.</title>
        <authorList>
            <person name="Hillier L.W."/>
            <person name="Graves T.A."/>
            <person name="Fulton R.S."/>
            <person name="Fulton L.A."/>
            <person name="Pepin K.H."/>
            <person name="Minx P."/>
            <person name="Wagner-McPherson C."/>
            <person name="Layman D."/>
            <person name="Wylie K."/>
            <person name="Sekhon M."/>
            <person name="Becker M.C."/>
            <person name="Fewell G.A."/>
            <person name="Delehaunty K.D."/>
            <person name="Miner T.L."/>
            <person name="Nash W.E."/>
            <person name="Kremitzki C."/>
            <person name="Oddy L."/>
            <person name="Du H."/>
            <person name="Sun H."/>
            <person name="Bradshaw-Cordum H."/>
            <person name="Ali J."/>
            <person name="Carter J."/>
            <person name="Cordes M."/>
            <person name="Harris A."/>
            <person name="Isak A."/>
            <person name="van Brunt A."/>
            <person name="Nguyen C."/>
            <person name="Du F."/>
            <person name="Courtney L."/>
            <person name="Kalicki J."/>
            <person name="Ozersky P."/>
            <person name="Abbott S."/>
            <person name="Armstrong J."/>
            <person name="Belter E.A."/>
            <person name="Caruso L."/>
            <person name="Cedroni M."/>
            <person name="Cotton M."/>
            <person name="Davidson T."/>
            <person name="Desai A."/>
            <person name="Elliott G."/>
            <person name="Erb T."/>
            <person name="Fronick C."/>
            <person name="Gaige T."/>
            <person name="Haakenson W."/>
            <person name="Haglund K."/>
            <person name="Holmes A."/>
            <person name="Harkins R."/>
            <person name="Kim K."/>
            <person name="Kruchowski S.S."/>
            <person name="Strong C.M."/>
            <person name="Grewal N."/>
            <person name="Goyea E."/>
            <person name="Hou S."/>
            <person name="Levy A."/>
            <person name="Martinka S."/>
            <person name="Mead K."/>
            <person name="McLellan M.D."/>
            <person name="Meyer R."/>
            <person name="Randall-Maher J."/>
            <person name="Tomlinson C."/>
            <person name="Dauphin-Kohlberg S."/>
            <person name="Kozlowicz-Reilly A."/>
            <person name="Shah N."/>
            <person name="Swearengen-Shahid S."/>
            <person name="Snider J."/>
            <person name="Strong J.T."/>
            <person name="Thompson J."/>
            <person name="Yoakum M."/>
            <person name="Leonard S."/>
            <person name="Pearman C."/>
            <person name="Trani L."/>
            <person name="Radionenko M."/>
            <person name="Waligorski J.E."/>
            <person name="Wang C."/>
            <person name="Rock S.M."/>
            <person name="Tin-Wollam A.M."/>
            <person name="Maupin R."/>
            <person name="Latreille P."/>
            <person name="Wendl M.C."/>
            <person name="Yang S.P."/>
            <person name="Pohl C."/>
            <person name="Wallis J.W."/>
            <person name="Spieth J."/>
            <person name="Bieri T.A."/>
            <person name="Berkowicz N."/>
            <person name="Nelson J.O."/>
            <person name="Osborne J."/>
            <person name="Ding L."/>
            <person name="Meyer R."/>
            <person name="Sabo A."/>
            <person name="Shotland Y."/>
            <person name="Sinha P."/>
            <person name="Wohldmann P.E."/>
            <person name="Cook L.L."/>
            <person name="Hickenbotham M.T."/>
            <person name="Eldred J."/>
            <person name="Williams D."/>
            <person name="Jones T.A."/>
            <person name="She X."/>
            <person name="Ciccarelli F.D."/>
            <person name="Izaurralde E."/>
            <person name="Taylor J."/>
            <person name="Schmutz J."/>
            <person name="Myers R.M."/>
            <person name="Cox D.R."/>
            <person name="Huang X."/>
            <person name="McPherson J.D."/>
            <person name="Mardis E.R."/>
            <person name="Clifton S.W."/>
            <person name="Warren W.C."/>
            <person name="Chinwalla A.T."/>
            <person name="Eddy S.R."/>
            <person name="Marra M.A."/>
            <person name="Ovcharenko I."/>
            <person name="Furey T.S."/>
            <person name="Miller W."/>
            <person name="Eichler E.E."/>
            <person name="Bork P."/>
            <person name="Suyama M."/>
            <person name="Torrents D."/>
            <person name="Waterston R.H."/>
            <person name="Wilson R.K."/>
        </authorList>
    </citation>
    <scope>NUCLEOTIDE SEQUENCE [LARGE SCALE GENOMIC DNA]</scope>
</reference>
<dbReference type="AlphaFoldDB" id="A0AAQ5BI73"/>
<evidence type="ECO:0000256" key="3">
    <source>
        <dbReference type="ARBA" id="ARBA00022553"/>
    </source>
</evidence>
<protein>
    <recommendedName>
        <fullName evidence="1">non-specific serine/threonine protein kinase</fullName>
        <ecNumber evidence="1">2.7.11.1</ecNumber>
    </recommendedName>
</protein>
<dbReference type="PANTHER" id="PTHR24342:SF5">
    <property type="entry name" value="SERINE_THREONINE-PROTEIN KINASE 17B"/>
    <property type="match status" value="1"/>
</dbReference>
<dbReference type="InterPro" id="IPR000719">
    <property type="entry name" value="Prot_kinase_dom"/>
</dbReference>
<dbReference type="PROSITE" id="PS00107">
    <property type="entry name" value="PROTEIN_KINASE_ATP"/>
    <property type="match status" value="1"/>
</dbReference>
<evidence type="ECO:0007829" key="16">
    <source>
        <dbReference type="ProteomicsDB" id="A0AAQ5BI73"/>
    </source>
</evidence>
<dbReference type="Proteomes" id="UP000005640">
    <property type="component" value="Chromosome 2"/>
</dbReference>
<dbReference type="InterPro" id="IPR011009">
    <property type="entry name" value="Kinase-like_dom_sf"/>
</dbReference>
<evidence type="ECO:0000256" key="4">
    <source>
        <dbReference type="ARBA" id="ARBA00022679"/>
    </source>
</evidence>
<reference evidence="13" key="4">
    <citation type="submission" date="2025-08" db="UniProtKB">
        <authorList>
            <consortium name="Ensembl"/>
        </authorList>
    </citation>
    <scope>IDENTIFICATION</scope>
</reference>
<dbReference type="InterPro" id="IPR017441">
    <property type="entry name" value="Protein_kinase_ATP_BS"/>
</dbReference>
<name>A0AAQ5BI73_HUMAN</name>
<reference evidence="13 14" key="2">
    <citation type="journal article" date="2004" name="Nature">
        <title>Finishing the euchromatic sequence of the human genome.</title>
        <authorList>
            <consortium name="International Human Genome Sequencing Consortium"/>
        </authorList>
    </citation>
    <scope>NUCLEOTIDE SEQUENCE [LARGE SCALE GENOMIC DNA]</scope>
</reference>
<evidence type="ECO:0000256" key="5">
    <source>
        <dbReference type="ARBA" id="ARBA00022741"/>
    </source>
</evidence>
<evidence type="ECO:0000259" key="12">
    <source>
        <dbReference type="PROSITE" id="PS50011"/>
    </source>
</evidence>
<evidence type="ECO:0007829" key="15">
    <source>
        <dbReference type="PeptideAtlas" id="A0AAQ5BI73"/>
    </source>
</evidence>
<evidence type="ECO:0000256" key="1">
    <source>
        <dbReference type="ARBA" id="ARBA00012513"/>
    </source>
</evidence>
<keyword evidence="2" id="KW-0723">Serine/threonine-protein kinase</keyword>
<accession>A0AAQ5BI73</accession>
<dbReference type="OpenTargets" id="ENSG00000081320"/>
<keyword evidence="14" id="KW-1185">Reference proteome</keyword>
<keyword evidence="7 11" id="KW-0067">ATP-binding</keyword>
<feature type="binding site" evidence="11">
    <location>
        <position position="62"/>
    </location>
    <ligand>
        <name>ATP</name>
        <dbReference type="ChEBI" id="CHEBI:30616"/>
    </ligand>
</feature>
<dbReference type="Ensembl" id="ENST00000714421.1">
    <property type="protein sequence ID" value="ENSP00000519690.1"/>
    <property type="gene ID" value="ENSG00000081320.12"/>
</dbReference>
<dbReference type="PROSITE" id="PS50011">
    <property type="entry name" value="PROTEIN_KINASE_DOM"/>
    <property type="match status" value="1"/>
</dbReference>
<evidence type="ECO:0000256" key="2">
    <source>
        <dbReference type="ARBA" id="ARBA00022527"/>
    </source>
</evidence>
<comment type="catalytic activity">
    <reaction evidence="8">
        <text>L-threonyl-[protein] + ATP = O-phospho-L-threonyl-[protein] + ADP + H(+)</text>
        <dbReference type="Rhea" id="RHEA:46608"/>
        <dbReference type="Rhea" id="RHEA-COMP:11060"/>
        <dbReference type="Rhea" id="RHEA-COMP:11605"/>
        <dbReference type="ChEBI" id="CHEBI:15378"/>
        <dbReference type="ChEBI" id="CHEBI:30013"/>
        <dbReference type="ChEBI" id="CHEBI:30616"/>
        <dbReference type="ChEBI" id="CHEBI:61977"/>
        <dbReference type="ChEBI" id="CHEBI:456216"/>
        <dbReference type="EC" id="2.7.11.1"/>
    </reaction>
</comment>
<feature type="domain" description="Protein kinase" evidence="12">
    <location>
        <begin position="33"/>
        <end position="149"/>
    </location>
</feature>
<dbReference type="HGNC" id="HGNC:11396">
    <property type="gene designation" value="STK17B"/>
</dbReference>
<dbReference type="GO" id="GO:2000271">
    <property type="term" value="P:positive regulation of fibroblast apoptotic process"/>
    <property type="evidence" value="ECO:0007669"/>
    <property type="project" value="UniProtKB-ARBA"/>
</dbReference>
<dbReference type="PANTHER" id="PTHR24342">
    <property type="entry name" value="SERINE/THREONINE-PROTEIN KINASE 17"/>
    <property type="match status" value="1"/>
</dbReference>
<sequence>MSRRRFDCRSISGLLTTTPQIPIKMENFNNFYILTSKELGRGKFAVVRQCISKSTGQEYAAKFLKKRRRGQDCRAEILHEIAVLELAKSCPRVINLHEVYENTSEIILILEYNDKIHRKDLRHFMDGPCSYSGKLTQCCRWRNFQPVFT</sequence>
<evidence type="ECO:0000256" key="6">
    <source>
        <dbReference type="ARBA" id="ARBA00022777"/>
    </source>
</evidence>
<dbReference type="Ensembl" id="ENST00000714421.1">
    <property type="protein sequence ID" value="ENSP00000519690.1"/>
    <property type="gene ID" value="ENSG00000081320.13"/>
</dbReference>
<dbReference type="Pfam" id="PF00069">
    <property type="entry name" value="Pkinase"/>
    <property type="match status" value="1"/>
</dbReference>
<keyword evidence="15 16" id="KW-1267">Proteomics identification</keyword>
<dbReference type="FunFam" id="3.30.200.20:FF:000175">
    <property type="entry name" value="Serine/threonine-protein kinase 17B"/>
    <property type="match status" value="1"/>
</dbReference>
<dbReference type="SUPFAM" id="SSF56112">
    <property type="entry name" value="Protein kinase-like (PK-like)"/>
    <property type="match status" value="1"/>
</dbReference>
<keyword evidence="6" id="KW-0418">Kinase</keyword>
<comment type="similarity">
    <text evidence="10">Belongs to the protein kinase superfamily. CAMK Ser/Thr protein kinase family. DAP kinase subfamily.</text>
</comment>